<feature type="domain" description="CusB-like beta-barrel" evidence="5">
    <location>
        <begin position="189"/>
        <end position="262"/>
    </location>
</feature>
<dbReference type="Gene3D" id="2.40.50.100">
    <property type="match status" value="1"/>
</dbReference>
<evidence type="ECO:0000256" key="3">
    <source>
        <dbReference type="ARBA" id="ARBA00022448"/>
    </source>
</evidence>
<dbReference type="Pfam" id="PF25954">
    <property type="entry name" value="Beta-barrel_RND_2"/>
    <property type="match status" value="1"/>
</dbReference>
<name>A0AAN1VZ16_9PROT</name>
<proteinExistence type="inferred from homology"/>
<dbReference type="InterPro" id="IPR058627">
    <property type="entry name" value="MdtA-like_C"/>
</dbReference>
<sequence>MKKTLPFLIVVALAACGKEEAPPAKIERPALTHVVGTQAAHAGNIYSGEIRARHEVQLGFRIGGKIVERLVDAGETVKAGQPLARLDAADTALQASAAESQYQLAEADAKRYRELRARGFVSQAALDAKETALKAAAAQAGLARNQAAYTTLRADRSGVVAATLAEAGQVVSAGQPVLRVAQEGEREVAISIPESQLAGLKLGAPAEITLWASDGETRFTGRLRELAPAADSVSRTYPARVALDKVAAGLALGMTASVSFGGADKNGRFIVPLTAIFQQGDKSAVWIVEADRSLSLRPVQVAAYRDDGAVIAGGLAAGERIVGAGVHKLSVGEKIRIVESGAK</sequence>
<dbReference type="SUPFAM" id="SSF111369">
    <property type="entry name" value="HlyD-like secretion proteins"/>
    <property type="match status" value="1"/>
</dbReference>
<dbReference type="KEGG" id="fku:FGKAn22_05170"/>
<feature type="domain" description="Multidrug resistance protein MdtA-like C-terminal permuted SH3" evidence="6">
    <location>
        <begin position="270"/>
        <end position="325"/>
    </location>
</feature>
<dbReference type="GO" id="GO:0015562">
    <property type="term" value="F:efflux transmembrane transporter activity"/>
    <property type="evidence" value="ECO:0007669"/>
    <property type="project" value="TreeGrafter"/>
</dbReference>
<keyword evidence="3" id="KW-0813">Transport</keyword>
<dbReference type="InterPro" id="IPR006143">
    <property type="entry name" value="RND_pump_MFP"/>
</dbReference>
<evidence type="ECO:0000259" key="6">
    <source>
        <dbReference type="Pfam" id="PF25967"/>
    </source>
</evidence>
<dbReference type="Gene3D" id="2.40.420.20">
    <property type="match status" value="1"/>
</dbReference>
<comment type="similarity">
    <text evidence="2">Belongs to the membrane fusion protein (MFP) (TC 8.A.1) family.</text>
</comment>
<dbReference type="Gene3D" id="2.40.30.170">
    <property type="match status" value="1"/>
</dbReference>
<evidence type="ECO:0000259" key="4">
    <source>
        <dbReference type="Pfam" id="PF25917"/>
    </source>
</evidence>
<organism evidence="7 8">
    <name type="scientific">Ferrigenium kumadai</name>
    <dbReference type="NCBI Taxonomy" id="1682490"/>
    <lineage>
        <taxon>Bacteria</taxon>
        <taxon>Pseudomonadati</taxon>
        <taxon>Pseudomonadota</taxon>
        <taxon>Betaproteobacteria</taxon>
        <taxon>Nitrosomonadales</taxon>
        <taxon>Gallionellaceae</taxon>
        <taxon>Ferrigenium</taxon>
    </lineage>
</organism>
<evidence type="ECO:0000313" key="7">
    <source>
        <dbReference type="EMBL" id="BBI98824.1"/>
    </source>
</evidence>
<accession>A0AAN1VZ16</accession>
<gene>
    <name evidence="7" type="ORF">FGKAn22_05170</name>
</gene>
<dbReference type="Gene3D" id="1.10.287.470">
    <property type="entry name" value="Helix hairpin bin"/>
    <property type="match status" value="1"/>
</dbReference>
<evidence type="ECO:0000256" key="2">
    <source>
        <dbReference type="ARBA" id="ARBA00009477"/>
    </source>
</evidence>
<dbReference type="Pfam" id="PF25967">
    <property type="entry name" value="RND-MFP_C"/>
    <property type="match status" value="1"/>
</dbReference>
<dbReference type="PANTHER" id="PTHR30469:SF18">
    <property type="entry name" value="RESISTANCE-NODULATION-CELL DIVISION (RND) EFFLUX MEMBRANE FUSION PROTEIN-RELATED"/>
    <property type="match status" value="1"/>
</dbReference>
<protein>
    <submittedName>
        <fullName evidence="7">Multidrug transporter</fullName>
    </submittedName>
</protein>
<evidence type="ECO:0000313" key="8">
    <source>
        <dbReference type="Proteomes" id="UP001319121"/>
    </source>
</evidence>
<reference evidence="7 8" key="1">
    <citation type="submission" date="2019-03" db="EMBL/GenBank/DDBJ databases">
        <title>Complete genome sequence of Ferrigenium kumadai strain An22, a microaerophilic iron-oxidizing bacterium isolated from a paddy field soil.</title>
        <authorList>
            <person name="Watanabe T."/>
            <person name="Asakawa S."/>
        </authorList>
    </citation>
    <scope>NUCLEOTIDE SEQUENCE [LARGE SCALE GENOMIC DNA]</scope>
    <source>
        <strain evidence="7 8">An22</strain>
    </source>
</reference>
<dbReference type="InterPro" id="IPR058792">
    <property type="entry name" value="Beta-barrel_RND_2"/>
</dbReference>
<dbReference type="Pfam" id="PF25917">
    <property type="entry name" value="BSH_RND"/>
    <property type="match status" value="1"/>
</dbReference>
<dbReference type="PROSITE" id="PS51257">
    <property type="entry name" value="PROKAR_LIPOPROTEIN"/>
    <property type="match status" value="1"/>
</dbReference>
<evidence type="ECO:0000256" key="1">
    <source>
        <dbReference type="ARBA" id="ARBA00004196"/>
    </source>
</evidence>
<comment type="subcellular location">
    <subcellularLocation>
        <location evidence="1">Cell envelope</location>
    </subcellularLocation>
</comment>
<keyword evidence="8" id="KW-1185">Reference proteome</keyword>
<dbReference type="RefSeq" id="WP_212786435.1">
    <property type="nucleotide sequence ID" value="NZ_AP019536.1"/>
</dbReference>
<feature type="domain" description="Multidrug resistance protein MdtA-like barrel-sandwich hybrid" evidence="4">
    <location>
        <begin position="56"/>
        <end position="177"/>
    </location>
</feature>
<dbReference type="Proteomes" id="UP001319121">
    <property type="component" value="Chromosome"/>
</dbReference>
<dbReference type="PANTHER" id="PTHR30469">
    <property type="entry name" value="MULTIDRUG RESISTANCE PROTEIN MDTA"/>
    <property type="match status" value="1"/>
</dbReference>
<dbReference type="GO" id="GO:1990281">
    <property type="term" value="C:efflux pump complex"/>
    <property type="evidence" value="ECO:0007669"/>
    <property type="project" value="TreeGrafter"/>
</dbReference>
<dbReference type="InterPro" id="IPR058625">
    <property type="entry name" value="MdtA-like_BSH"/>
</dbReference>
<dbReference type="EMBL" id="AP019536">
    <property type="protein sequence ID" value="BBI98824.1"/>
    <property type="molecule type" value="Genomic_DNA"/>
</dbReference>
<dbReference type="NCBIfam" id="TIGR01730">
    <property type="entry name" value="RND_mfp"/>
    <property type="match status" value="1"/>
</dbReference>
<evidence type="ECO:0000259" key="5">
    <source>
        <dbReference type="Pfam" id="PF25954"/>
    </source>
</evidence>
<dbReference type="AlphaFoldDB" id="A0AAN1VZ16"/>